<dbReference type="AlphaFoldDB" id="A0A066YMN7"/>
<protein>
    <submittedName>
        <fullName evidence="1">Uncharacterized protein</fullName>
    </submittedName>
</protein>
<dbReference type="EMBL" id="JNBY01000112">
    <property type="protein sequence ID" value="KDN82427.1"/>
    <property type="molecule type" value="Genomic_DNA"/>
</dbReference>
<evidence type="ECO:0000313" key="1">
    <source>
        <dbReference type="EMBL" id="KDN82427.1"/>
    </source>
</evidence>
<sequence>MSPDERAAQARRARFGALPERVALADTVEERPPADRPVAAYDPDGASARFSCLAADLGL</sequence>
<dbReference type="RefSeq" id="WP_035867517.1">
    <property type="nucleotide sequence ID" value="NZ_KK853997.1"/>
</dbReference>
<gene>
    <name evidence="1" type="ORF">KCH_59340</name>
</gene>
<keyword evidence="2" id="KW-1185">Reference proteome</keyword>
<reference evidence="1 2" key="1">
    <citation type="submission" date="2014-05" db="EMBL/GenBank/DDBJ databases">
        <title>Draft Genome Sequence of Kitasatospora cheerisanensis KCTC 2395.</title>
        <authorList>
            <person name="Nam D.H."/>
        </authorList>
    </citation>
    <scope>NUCLEOTIDE SEQUENCE [LARGE SCALE GENOMIC DNA]</scope>
    <source>
        <strain evidence="1 2">KCTC 2395</strain>
    </source>
</reference>
<dbReference type="OrthoDB" id="3638127at2"/>
<dbReference type="Proteomes" id="UP000027178">
    <property type="component" value="Unassembled WGS sequence"/>
</dbReference>
<dbReference type="HOGENOM" id="CLU_207347_0_0_11"/>
<accession>A0A066YMN7</accession>
<dbReference type="eggNOG" id="ENOG50320ZC">
    <property type="taxonomic scope" value="Bacteria"/>
</dbReference>
<dbReference type="PATRIC" id="fig|1348663.4.peg.5739"/>
<evidence type="ECO:0000313" key="2">
    <source>
        <dbReference type="Proteomes" id="UP000027178"/>
    </source>
</evidence>
<organism evidence="1 2">
    <name type="scientific">Kitasatospora cheerisanensis KCTC 2395</name>
    <dbReference type="NCBI Taxonomy" id="1348663"/>
    <lineage>
        <taxon>Bacteria</taxon>
        <taxon>Bacillati</taxon>
        <taxon>Actinomycetota</taxon>
        <taxon>Actinomycetes</taxon>
        <taxon>Kitasatosporales</taxon>
        <taxon>Streptomycetaceae</taxon>
        <taxon>Kitasatospora</taxon>
    </lineage>
</organism>
<comment type="caution">
    <text evidence="1">The sequence shown here is derived from an EMBL/GenBank/DDBJ whole genome shotgun (WGS) entry which is preliminary data.</text>
</comment>
<name>A0A066YMN7_9ACTN</name>
<proteinExistence type="predicted"/>